<gene>
    <name evidence="7" type="primary">QTRT1</name>
    <name evidence="9" type="ORF">JOB18_040216</name>
</gene>
<dbReference type="InterPro" id="IPR004803">
    <property type="entry name" value="TGT"/>
</dbReference>
<feature type="binding site" evidence="7">
    <location>
        <position position="363"/>
    </location>
    <ligand>
        <name>Zn(2+)</name>
        <dbReference type="ChEBI" id="CHEBI:29105"/>
    </ligand>
</feature>
<evidence type="ECO:0000256" key="6">
    <source>
        <dbReference type="ARBA" id="ARBA00062453"/>
    </source>
</evidence>
<dbReference type="NCBIfam" id="TIGR00430">
    <property type="entry name" value="Q_tRNA_tgt"/>
    <property type="match status" value="1"/>
</dbReference>
<accession>A0AAV6RKE1</accession>
<feature type="binding site" evidence="7">
    <location>
        <position position="360"/>
    </location>
    <ligand>
        <name>Zn(2+)</name>
        <dbReference type="ChEBI" id="CHEBI:29105"/>
    </ligand>
</feature>
<comment type="function">
    <text evidence="7">Catalytic subunit of the queuine tRNA-ribosyltransferase (TGT) that catalyzes the base-exchange of a guanine (G) residue with queuine (Q) at position 34 (anticodon wobble position) in tRNAs with GU(N) anticodons (tRNA-Asp, -Asn, -His and -Tyr), resulting in the hypermodified nucleoside queuosine (7-(((4,5-cis-dihydroxy-2-cyclopenten-1-yl)amino)methyl)-7-deazaguanosine). Catalysis occurs through a double-displacement mechanism. The nucleophile active site attacks the C1' of nucleotide 34 to detach the guanine base from the RNA, forming a covalent enzyme-RNA intermediate. The proton acceptor active site deprotonates the incoming queuine, allowing a nucleophilic attack on the C1' of the ribose to form the product.</text>
</comment>
<dbReference type="InterPro" id="IPR002616">
    <property type="entry name" value="tRNA_ribo_trans-like"/>
</dbReference>
<feature type="binding site" evidence="7">
    <location>
        <position position="388"/>
    </location>
    <ligand>
        <name>Zn(2+)</name>
        <dbReference type="ChEBI" id="CHEBI:29105"/>
    </ligand>
</feature>
<dbReference type="GO" id="GO:0005829">
    <property type="term" value="C:cytosol"/>
    <property type="evidence" value="ECO:0007669"/>
    <property type="project" value="TreeGrafter"/>
</dbReference>
<feature type="binding site" evidence="7">
    <location>
        <begin position="146"/>
        <end position="150"/>
    </location>
    <ligand>
        <name>substrate</name>
    </ligand>
</feature>
<name>A0AAV6RKE1_SOLSE</name>
<sequence length="443" mass="49108">MVKWLNVDWPTRLSTAAASRYAQNNMAAVVERGTVANNTQVDQMSLKKAVSAASPLTLRIVAECSVTKARACDLILPHSAVSTPVFMPVGTQGTLKGITVDQLEGLGCQICLGNTYHLGMRPGPELITKANGLHGFMNWKNNLLTDSGGFQMVSLVELSEVTEEGVKFKSPYDGKEIHLSPEKSISIQNSLGSDIMMQLDDVVSSTVTGPRVEEAMHRSIRWLDRCIAANGNPDKQNLFAIIQGGLNAELRKACLDEMTKRDVPGFAIGGLSGGEEKDDFWRMVTLSTDHLPREKPRYLMGVGYAVDLVVCVALGCDMFDCVFPTRTARFGSALVPWGSLQVKHKQYAKDFRPIDPDCQCPTCKRHSRAYLHALFKTDTAAMHHITIHNVAYQLTLMRSVRQSIIEGRFPEFIRTFMKRMFESPDQYPRWAVDALASVHVTLE</sequence>
<comment type="catalytic activity">
    <reaction evidence="5 7">
        <text>guanosine(34) in tRNA + queuine = queuosine(34) in tRNA + guanine</text>
        <dbReference type="Rhea" id="RHEA:16633"/>
        <dbReference type="Rhea" id="RHEA-COMP:10341"/>
        <dbReference type="Rhea" id="RHEA-COMP:18571"/>
        <dbReference type="ChEBI" id="CHEBI:16235"/>
        <dbReference type="ChEBI" id="CHEBI:17433"/>
        <dbReference type="ChEBI" id="CHEBI:74269"/>
        <dbReference type="ChEBI" id="CHEBI:194431"/>
        <dbReference type="EC" id="2.4.2.64"/>
    </reaction>
</comment>
<dbReference type="PANTHER" id="PTHR43530">
    <property type="entry name" value="QUEUINE TRNA-RIBOSYLTRANSFERASE CATALYTIC SUBUNIT 1"/>
    <property type="match status" value="1"/>
</dbReference>
<feature type="domain" description="tRNA-guanine(15) transglycosylase-like" evidence="8">
    <location>
        <begin position="67"/>
        <end position="420"/>
    </location>
</feature>
<keyword evidence="4 7" id="KW-0479">Metal-binding</keyword>
<dbReference type="HAMAP" id="MF_00168">
    <property type="entry name" value="Q_tRNA_Tgt"/>
    <property type="match status" value="1"/>
</dbReference>
<dbReference type="NCBIfam" id="TIGR00449">
    <property type="entry name" value="tgt_general"/>
    <property type="match status" value="1"/>
</dbReference>
<protein>
    <recommendedName>
        <fullName evidence="7">Queuine tRNA-ribosyltransferase catalytic subunit 1</fullName>
        <ecNumber evidence="7">2.4.2.64</ecNumber>
    </recommendedName>
    <alternativeName>
        <fullName evidence="7">Guanine insertion enzyme</fullName>
    </alternativeName>
    <alternativeName>
        <fullName evidence="7">tRNA-guanine transglycosylase</fullName>
    </alternativeName>
</protein>
<feature type="binding site" evidence="7">
    <location>
        <position position="270"/>
    </location>
    <ligand>
        <name>substrate</name>
    </ligand>
</feature>
<comment type="similarity">
    <text evidence="7">Belongs to the queuine tRNA-ribosyltransferase family.</text>
</comment>
<evidence type="ECO:0000259" key="8">
    <source>
        <dbReference type="Pfam" id="PF01702"/>
    </source>
</evidence>
<proteinExistence type="inferred from homology"/>
<comment type="cofactor">
    <cofactor evidence="7">
        <name>Zn(2+)</name>
        <dbReference type="ChEBI" id="CHEBI:29105"/>
    </cofactor>
</comment>
<feature type="active site" description="Nucleophile" evidence="7">
    <location>
        <position position="320"/>
    </location>
</feature>
<dbReference type="AlphaFoldDB" id="A0AAV6RKE1"/>
<keyword evidence="1 7" id="KW-0328">Glycosyltransferase</keyword>
<dbReference type="GO" id="GO:0006400">
    <property type="term" value="P:tRNA modification"/>
    <property type="evidence" value="ECO:0007669"/>
    <property type="project" value="InterPro"/>
</dbReference>
<evidence type="ECO:0000313" key="10">
    <source>
        <dbReference type="Proteomes" id="UP000693946"/>
    </source>
</evidence>
<evidence type="ECO:0000256" key="5">
    <source>
        <dbReference type="ARBA" id="ARBA00052706"/>
    </source>
</evidence>
<dbReference type="GeneID" id="122785861"/>
<evidence type="ECO:0000256" key="4">
    <source>
        <dbReference type="ARBA" id="ARBA00022723"/>
    </source>
</evidence>
<comment type="caution">
    <text evidence="9">The sequence shown here is derived from an EMBL/GenBank/DDBJ whole genome shotgun (WGS) entry which is preliminary data.</text>
</comment>
<dbReference type="EC" id="2.4.2.64" evidence="7"/>
<feature type="region of interest" description="RNA binding; important for wobble base 34 recognition" evidence="7">
    <location>
        <begin position="325"/>
        <end position="329"/>
    </location>
</feature>
<evidence type="ECO:0000256" key="2">
    <source>
        <dbReference type="ARBA" id="ARBA00022679"/>
    </source>
</evidence>
<dbReference type="GO" id="GO:0008479">
    <property type="term" value="F:tRNA-guanosine(34) queuine transglycosylase activity"/>
    <property type="evidence" value="ECO:0007669"/>
    <property type="project" value="UniProtKB-UniRule"/>
</dbReference>
<comment type="subcellular location">
    <subcellularLocation>
        <location evidence="7">Cytoplasm</location>
    </subcellularLocation>
    <subcellularLocation>
        <location evidence="7">Mitochondrion outer membrane</location>
        <topology evidence="7">Peripheral membrane protein</topology>
        <orientation evidence="7">Cytoplasmic side</orientation>
    </subcellularLocation>
    <text evidence="7">Weakly associates with mitochondria, possibly via QTRT2.</text>
</comment>
<keyword evidence="10" id="KW-1185">Reference proteome</keyword>
<feature type="region of interest" description="RNA binding" evidence="7">
    <location>
        <begin position="301"/>
        <end position="307"/>
    </location>
</feature>
<feature type="binding site" evidence="7">
    <location>
        <position position="200"/>
    </location>
    <ligand>
        <name>substrate</name>
    </ligand>
</feature>
<evidence type="ECO:0000256" key="7">
    <source>
        <dbReference type="HAMAP-Rule" id="MF_03218"/>
    </source>
</evidence>
<reference evidence="9 10" key="1">
    <citation type="journal article" date="2021" name="Sci. Rep.">
        <title>Chromosome anchoring in Senegalese sole (Solea senegalensis) reveals sex-associated markers and genome rearrangements in flatfish.</title>
        <authorList>
            <person name="Guerrero-Cozar I."/>
            <person name="Gomez-Garrido J."/>
            <person name="Berbel C."/>
            <person name="Martinez-Blanch J.F."/>
            <person name="Alioto T."/>
            <person name="Claros M.G."/>
            <person name="Gagnaire P.A."/>
            <person name="Manchado M."/>
        </authorList>
    </citation>
    <scope>NUCLEOTIDE SEQUENCE [LARGE SCALE GENOMIC DNA]</scope>
    <source>
        <strain evidence="9">Sse05_10M</strain>
    </source>
</reference>
<evidence type="ECO:0000256" key="1">
    <source>
        <dbReference type="ARBA" id="ARBA00022676"/>
    </source>
</evidence>
<keyword evidence="7" id="KW-0496">Mitochondrion</keyword>
<keyword evidence="7" id="KW-0472">Membrane</keyword>
<comment type="subunit">
    <text evidence="6 7">Heterodimer of a catalytic subunit QTRT1 and an accessory subunit QTRT2.</text>
</comment>
<keyword evidence="2 7" id="KW-0808">Transferase</keyword>
<evidence type="ECO:0000256" key="3">
    <source>
        <dbReference type="ARBA" id="ARBA00022694"/>
    </source>
</evidence>
<dbReference type="RefSeq" id="XP_043907789.1">
    <property type="nucleotide sequence ID" value="XM_044051854.1"/>
</dbReference>
<keyword evidence="3 7" id="KW-0819">tRNA processing</keyword>
<keyword evidence="7" id="KW-0862">Zinc</keyword>
<feature type="binding site" evidence="7">
    <location>
        <position position="358"/>
    </location>
    <ligand>
        <name>Zn(2+)</name>
        <dbReference type="ChEBI" id="CHEBI:29105"/>
    </ligand>
</feature>
<feature type="active site" description="Proton acceptor" evidence="7">
    <location>
        <position position="146"/>
    </location>
</feature>
<evidence type="ECO:0000313" key="9">
    <source>
        <dbReference type="EMBL" id="KAG7505788.1"/>
    </source>
</evidence>
<organism evidence="9 10">
    <name type="scientific">Solea senegalensis</name>
    <name type="common">Senegalese sole</name>
    <dbReference type="NCBI Taxonomy" id="28829"/>
    <lineage>
        <taxon>Eukaryota</taxon>
        <taxon>Metazoa</taxon>
        <taxon>Chordata</taxon>
        <taxon>Craniata</taxon>
        <taxon>Vertebrata</taxon>
        <taxon>Euteleostomi</taxon>
        <taxon>Actinopterygii</taxon>
        <taxon>Neopterygii</taxon>
        <taxon>Teleostei</taxon>
        <taxon>Neoteleostei</taxon>
        <taxon>Acanthomorphata</taxon>
        <taxon>Carangaria</taxon>
        <taxon>Pleuronectiformes</taxon>
        <taxon>Pleuronectoidei</taxon>
        <taxon>Soleidae</taxon>
        <taxon>Solea</taxon>
    </lineage>
</organism>
<dbReference type="PANTHER" id="PTHR43530:SF1">
    <property type="entry name" value="QUEUINE TRNA-RIBOSYLTRANSFERASE CATALYTIC SUBUNIT 1"/>
    <property type="match status" value="1"/>
</dbReference>
<dbReference type="FunFam" id="3.20.20.105:FF:000001">
    <property type="entry name" value="Queuine tRNA-ribosyltransferase"/>
    <property type="match status" value="1"/>
</dbReference>
<keyword evidence="7" id="KW-0963">Cytoplasm</keyword>
<dbReference type="GO" id="GO:0005741">
    <property type="term" value="C:mitochondrial outer membrane"/>
    <property type="evidence" value="ECO:0007669"/>
    <property type="project" value="UniProtKB-SubCell"/>
</dbReference>
<keyword evidence="7" id="KW-1000">Mitochondrion outer membrane</keyword>
<dbReference type="Pfam" id="PF01702">
    <property type="entry name" value="TGT"/>
    <property type="match status" value="1"/>
</dbReference>
<feature type="binding site" evidence="7">
    <location>
        <position position="243"/>
    </location>
    <ligand>
        <name>substrate</name>
    </ligand>
</feature>
<dbReference type="GO" id="GO:0046872">
    <property type="term" value="F:metal ion binding"/>
    <property type="evidence" value="ECO:0007669"/>
    <property type="project" value="UniProtKB-KW"/>
</dbReference>
<dbReference type="Proteomes" id="UP000693946">
    <property type="component" value="Linkage Group LG19"/>
</dbReference>
<dbReference type="EMBL" id="JAGKHQ010000011">
    <property type="protein sequence ID" value="KAG7505788.1"/>
    <property type="molecule type" value="Genomic_DNA"/>
</dbReference>